<dbReference type="Proteomes" id="UP000220214">
    <property type="component" value="Chromosome 13"/>
</dbReference>
<evidence type="ECO:0000313" key="8">
    <source>
        <dbReference type="Proteomes" id="UP000516480"/>
    </source>
</evidence>
<dbReference type="Proteomes" id="UP000516480">
    <property type="component" value="Chromosome 13"/>
</dbReference>
<proteinExistence type="predicted"/>
<gene>
    <name evidence="4" type="ORF">PBNK65E_000366600</name>
    <name evidence="1" type="ORF">PBNK65NY_000366100</name>
    <name evidence="2" type="ORF">PBSP11A_000366900</name>
    <name evidence="3" type="ORF">PBSP11RLL_000366700</name>
</gene>
<protein>
    <submittedName>
        <fullName evidence="1">Uncharacterized protein</fullName>
    </submittedName>
</protein>
<dbReference type="Proteomes" id="UP000219860">
    <property type="component" value="Chromosome 13"/>
</dbReference>
<name>A0A1C6X1C9_PLABE</name>
<evidence type="ECO:0000313" key="7">
    <source>
        <dbReference type="Proteomes" id="UP000220214"/>
    </source>
</evidence>
<evidence type="ECO:0000313" key="1">
    <source>
        <dbReference type="EMBL" id="SCL96557.1"/>
    </source>
</evidence>
<dbReference type="OMA" id="LEYFCCL"/>
<dbReference type="EMBL" id="LT608261">
    <property type="protein sequence ID" value="SCM16446.1"/>
    <property type="molecule type" value="Genomic_DNA"/>
</dbReference>
<dbReference type="VEuPathDB" id="PlasmoDB:PBANKA_1317100"/>
<sequence length="1905" mass="229144">MTSSYINEVKKKQKTYLSYLFCKFEKYTSEKFLNDLMNKSLNEISLYPFQDVNDNEVINDINEFINELTINAEYKKKRIFKHICETFLSDNFYIYNDKDRYELKYIILKVLFLISEKSKHDKLKEIDLIYDKYFSNSNDGKRKEENDITVLNINDQKALNDINNFNIEENQKYLDELYNSYDDASQFNFSSSENDDHADNKEGFCKHSNKLNNYLNNENGESDYNNTNVQSDGDDIFNTFNEAEYNNFIGNYMKSKNELVYENVIKKISMCAYKYPHYENVKDKLRYASAHFGRNSHEMADDEDDYCDDYYYSDGFYEDSPLRNYEPNYNKNKNICKKNYDEKNENFQNNLDESYDEYIFTNLKKIKNKNKFYLFTSKPKEQYFFNNINFFDEEKHNNIETEQNLIYETDIYNLHNIFINEDIQKQSEDSHFKQQISSISNEDHNSIRNIALSKQAQTKIDQIHNINENLSLDKNADHIVKYKIYDKDALLESGIQDKHCNQIIIGENYVNNRNTLIKGVKTAIKTPRVKKKNAFYVSEIFIIKEILIMLSFNCPIKFKGIFFTNFMDFLFDKPMDRNKIKDDFLFYIEIKKKIISNGNLGTTRQGKHHLSSDTKNNNITSEQIINSDTITYYAVISEMMKIKLYNIRRTTFKNYIKNIKKINIKLFYIHIFFFLINKFRHFFFFLPCKLSNMFNYIIYIRENFSYKDGKRNFFPLLDQFCMNSNNNDQKGHNLNIYYQGNFMDCFVDSLKTIYTEWGFIISILYNYHIILVLRQYNIVPIKDDQILDLLQKLSTIKILDYIKLEDFVNLKRKKKRLKKYTNIFPKREYIHVCSYNDNKMGQNHENCEKNLIDEEKKYTNKIDKEDISNFRSLSLIHLGYLINKYLYIWNNLYSFLDYILSYLLYSININDYIYFNSIYDNAKKFCICYDIVVLYWRNNQIFVNKSMEKIFRFLLNNLNLYYSNHINNWIKKGKINDKYNEFFVYSQNKSLVKKHDHSMLFIKKQNDYVLCPEFFNSFIFFLISLGNNIHLYMKIKNEQDTIDYIDYYIKEEGNYVLHQKNKKEYGKNNYYSDVLHGKNFYNSSKFYEDKASTDDTYEDDIILFREQSDSHKKLHENTLDYYYNLESIKKIQNNSLDILSKFLKIRKNKNRGLPYFNKNIISLNISYDIFIKKYFQEQFFSFYKKSNRIFLHSIIKYSSLLEYFCCMRSLVCLEINDFISPFFEFIFKDASSPIIDERKMNHTFRQCVINNIIMNCDKADNEEAPNYACSFFLHKKFVLLHMKILLSMDNTYYINYFKKLHHNTIFNFQKNKKKSDDHGKKKIPNLFDCASKIEAPTKQFRDHTNINRIDRRESDNYDKNGNQLYDEQYQQNNNQPVTQQMDLASHTLVNINNDGIGSNVNNSFYLNSKNEIITNECILNESIQKNNTHNIVGIKNEYNEKDQKNVDNNRKNDTYDLEDKIYIRNELIKNFYKEGIITNVLKNIYFRLKENKMYNNNINIITNRNLMIETKGGPFINFLFDSNCLEKYSAIFSFFLEIKKSLHILNLVHIFYKYLKTKRAEEALQFHNFHIIITALCILKYKIFFFLNTLYTYYQWILTFAWNNFLLNLYASKSLYHIKNNHELYLNFLLEAMLIPITTEHQELYNYYVNNDYKNNSEIYKQFEANFYNFSETKDQQDAFERSTHLLQNNSTNNMQNIENKSFEGNQNEYKGEKGFNNLHKKSLLNELFSNNILNILFIPTQIYEIMSELSKYFNISFDINFDNSYDDNFEYEMNEENDEFENDEDEDIDQVKKNISENYNEKGVNNLNNENNLKYTEKEQALFYIKNNIKSLLNIFEIHYAEFMMKLNIISFNIEENCFFGPNKNYKLFNHIIRMDKNILKKISILEFMLSFRSFSSVPTHCLP</sequence>
<evidence type="ECO:0000313" key="5">
    <source>
        <dbReference type="Proteomes" id="UP000219860"/>
    </source>
</evidence>
<dbReference type="Proteomes" id="UP000219974">
    <property type="component" value="Chromosome 13"/>
</dbReference>
<evidence type="ECO:0000313" key="3">
    <source>
        <dbReference type="EMBL" id="SCM18240.1"/>
    </source>
</evidence>
<evidence type="ECO:0000313" key="4">
    <source>
        <dbReference type="EMBL" id="SCN27668.1"/>
    </source>
</evidence>
<reference evidence="5 6" key="1">
    <citation type="submission" date="2016-08" db="EMBL/GenBank/DDBJ databases">
        <authorList>
            <consortium name="Pathogen Informatics"/>
        </authorList>
    </citation>
    <scope>NUCLEOTIDE SEQUENCE [LARGE SCALE GENOMIC DNA]</scope>
    <source>
        <strain evidence="1 8">NK65 ny</strain>
        <strain evidence="4 7">NK65e</strain>
        <strain evidence="2 5">SP11 Antwerpcl1</strain>
        <strain evidence="3 6">SP11 RLL</strain>
    </source>
</reference>
<dbReference type="EMBL" id="LT614639">
    <property type="protein sequence ID" value="SCN27668.1"/>
    <property type="molecule type" value="Genomic_DNA"/>
</dbReference>
<dbReference type="EMBL" id="LT608149">
    <property type="protein sequence ID" value="SCL96557.1"/>
    <property type="molecule type" value="Genomic_DNA"/>
</dbReference>
<accession>A0A1C6X1C9</accession>
<evidence type="ECO:0000313" key="6">
    <source>
        <dbReference type="Proteomes" id="UP000219974"/>
    </source>
</evidence>
<organism evidence="1 8">
    <name type="scientific">Plasmodium berghei</name>
    <dbReference type="NCBI Taxonomy" id="5821"/>
    <lineage>
        <taxon>Eukaryota</taxon>
        <taxon>Sar</taxon>
        <taxon>Alveolata</taxon>
        <taxon>Apicomplexa</taxon>
        <taxon>Aconoidasida</taxon>
        <taxon>Haemosporida</taxon>
        <taxon>Plasmodiidae</taxon>
        <taxon>Plasmodium</taxon>
        <taxon>Plasmodium (Vinckeia)</taxon>
    </lineage>
</organism>
<dbReference type="EMBL" id="LT608277">
    <property type="protein sequence ID" value="SCM18240.1"/>
    <property type="molecule type" value="Genomic_DNA"/>
</dbReference>
<dbReference type="OrthoDB" id="775571at2759"/>
<evidence type="ECO:0000313" key="2">
    <source>
        <dbReference type="EMBL" id="SCM16446.1"/>
    </source>
</evidence>